<accession>A0A0E9W0L2</accession>
<reference evidence="1" key="1">
    <citation type="submission" date="2014-11" db="EMBL/GenBank/DDBJ databases">
        <authorList>
            <person name="Amaro Gonzalez C."/>
        </authorList>
    </citation>
    <scope>NUCLEOTIDE SEQUENCE</scope>
</reference>
<reference evidence="1" key="2">
    <citation type="journal article" date="2015" name="Fish Shellfish Immunol.">
        <title>Early steps in the European eel (Anguilla anguilla)-Vibrio vulnificus interaction in the gills: Role of the RtxA13 toxin.</title>
        <authorList>
            <person name="Callol A."/>
            <person name="Pajuelo D."/>
            <person name="Ebbesson L."/>
            <person name="Teles M."/>
            <person name="MacKenzie S."/>
            <person name="Amaro C."/>
        </authorList>
    </citation>
    <scope>NUCLEOTIDE SEQUENCE</scope>
</reference>
<proteinExistence type="predicted"/>
<organism evidence="1">
    <name type="scientific">Anguilla anguilla</name>
    <name type="common">European freshwater eel</name>
    <name type="synonym">Muraena anguilla</name>
    <dbReference type="NCBI Taxonomy" id="7936"/>
    <lineage>
        <taxon>Eukaryota</taxon>
        <taxon>Metazoa</taxon>
        <taxon>Chordata</taxon>
        <taxon>Craniata</taxon>
        <taxon>Vertebrata</taxon>
        <taxon>Euteleostomi</taxon>
        <taxon>Actinopterygii</taxon>
        <taxon>Neopterygii</taxon>
        <taxon>Teleostei</taxon>
        <taxon>Anguilliformes</taxon>
        <taxon>Anguillidae</taxon>
        <taxon>Anguilla</taxon>
    </lineage>
</organism>
<protein>
    <submittedName>
        <fullName evidence="1">Uncharacterized protein</fullName>
    </submittedName>
</protein>
<name>A0A0E9W0L2_ANGAN</name>
<evidence type="ECO:0000313" key="1">
    <source>
        <dbReference type="EMBL" id="JAH83018.1"/>
    </source>
</evidence>
<dbReference type="EMBL" id="GBXM01025559">
    <property type="protein sequence ID" value="JAH83018.1"/>
    <property type="molecule type" value="Transcribed_RNA"/>
</dbReference>
<sequence>MPRIIGLWLLLR</sequence>